<keyword evidence="3" id="KW-1185">Reference proteome</keyword>
<evidence type="ECO:0008006" key="4">
    <source>
        <dbReference type="Google" id="ProtNLM"/>
    </source>
</evidence>
<sequence length="290" mass="33403">MFTPKNFKILALVTNLAYLSGAVPYHFVKKAGGESVLIFAPTRGRTAFVRVVYSLNLFYICFIAFRVFQKVVLENEEASLAFLVKMGYLFAKYLLPAEQRGKCMKFFITVMIIGIAVCIQNTVLIMKKPFQVHFFTIAVKHPRTDRRLREMKTCTGLLRSIQMLHRIWQLNFQHWFCPSHKATTIIVATLSLYGVIKLSGPRAIIMGFVALLCLMYLSTLFYKFGQFHEMSKKTLENWRNLPKTGKWMKKFLKSVPVFSIGIGNFYFVKKTTVVIILDGVLNNTITLFFL</sequence>
<protein>
    <recommendedName>
        <fullName evidence="4">Gustatory receptor</fullName>
    </recommendedName>
</protein>
<comment type="caution">
    <text evidence="2">The sequence shown here is derived from an EMBL/GenBank/DDBJ whole genome shotgun (WGS) entry which is preliminary data.</text>
</comment>
<gene>
    <name evidence="2" type="ORF">ODALV1_LOCUS17394</name>
</gene>
<dbReference type="Proteomes" id="UP001642540">
    <property type="component" value="Unassembled WGS sequence"/>
</dbReference>
<keyword evidence="1" id="KW-1133">Transmembrane helix</keyword>
<feature type="transmembrane region" description="Helical" evidence="1">
    <location>
        <begin position="203"/>
        <end position="222"/>
    </location>
</feature>
<proteinExistence type="predicted"/>
<accession>A0ABP1R0G2</accession>
<keyword evidence="1" id="KW-0812">Transmembrane</keyword>
<name>A0ABP1R0G2_9HEXA</name>
<evidence type="ECO:0000256" key="1">
    <source>
        <dbReference type="SAM" id="Phobius"/>
    </source>
</evidence>
<keyword evidence="1" id="KW-0472">Membrane</keyword>
<feature type="transmembrane region" description="Helical" evidence="1">
    <location>
        <begin position="107"/>
        <end position="126"/>
    </location>
</feature>
<feature type="transmembrane region" description="Helical" evidence="1">
    <location>
        <begin position="47"/>
        <end position="66"/>
    </location>
</feature>
<evidence type="ECO:0000313" key="2">
    <source>
        <dbReference type="EMBL" id="CAL8116744.1"/>
    </source>
</evidence>
<feature type="transmembrane region" description="Helical" evidence="1">
    <location>
        <begin position="78"/>
        <end position="95"/>
    </location>
</feature>
<reference evidence="2 3" key="1">
    <citation type="submission" date="2024-08" db="EMBL/GenBank/DDBJ databases">
        <authorList>
            <person name="Cucini C."/>
            <person name="Frati F."/>
        </authorList>
    </citation>
    <scope>NUCLEOTIDE SEQUENCE [LARGE SCALE GENOMIC DNA]</scope>
</reference>
<dbReference type="EMBL" id="CAXLJM020000053">
    <property type="protein sequence ID" value="CAL8116744.1"/>
    <property type="molecule type" value="Genomic_DNA"/>
</dbReference>
<organism evidence="2 3">
    <name type="scientific">Orchesella dallaii</name>
    <dbReference type="NCBI Taxonomy" id="48710"/>
    <lineage>
        <taxon>Eukaryota</taxon>
        <taxon>Metazoa</taxon>
        <taxon>Ecdysozoa</taxon>
        <taxon>Arthropoda</taxon>
        <taxon>Hexapoda</taxon>
        <taxon>Collembola</taxon>
        <taxon>Entomobryomorpha</taxon>
        <taxon>Entomobryoidea</taxon>
        <taxon>Orchesellidae</taxon>
        <taxon>Orchesellinae</taxon>
        <taxon>Orchesella</taxon>
    </lineage>
</organism>
<evidence type="ECO:0000313" key="3">
    <source>
        <dbReference type="Proteomes" id="UP001642540"/>
    </source>
</evidence>